<proteinExistence type="predicted"/>
<evidence type="ECO:0000313" key="3">
    <source>
        <dbReference type="Proteomes" id="UP000266721"/>
    </source>
</evidence>
<evidence type="ECO:0000259" key="1">
    <source>
        <dbReference type="Pfam" id="PF04851"/>
    </source>
</evidence>
<gene>
    <name evidence="2" type="ORF">AM593_07595</name>
</gene>
<dbReference type="PANTHER" id="PTHR14074:SF16">
    <property type="entry name" value="ANTIVIRAL INNATE IMMUNE RESPONSE RECEPTOR RIG-I"/>
    <property type="match status" value="1"/>
</dbReference>
<dbReference type="Gene3D" id="1.20.1320.30">
    <property type="match status" value="1"/>
</dbReference>
<dbReference type="InterPro" id="IPR051363">
    <property type="entry name" value="RLR_Helicase"/>
</dbReference>
<reference evidence="2 3" key="1">
    <citation type="journal article" date="2016" name="PLoS ONE">
        <title>A First Insight into the Genome of the Filter-Feeder Mussel Mytilus galloprovincialis.</title>
        <authorList>
            <person name="Murgarella M."/>
            <person name="Puiu D."/>
            <person name="Novoa B."/>
            <person name="Figueras A."/>
            <person name="Posada D."/>
            <person name="Canchaya C."/>
        </authorList>
    </citation>
    <scope>NUCLEOTIDE SEQUENCE [LARGE SCALE GENOMIC DNA]</scope>
    <source>
        <tissue evidence="2">Muscle</tissue>
    </source>
</reference>
<dbReference type="InterPro" id="IPR027417">
    <property type="entry name" value="P-loop_NTPase"/>
</dbReference>
<dbReference type="GO" id="GO:0003727">
    <property type="term" value="F:single-stranded RNA binding"/>
    <property type="evidence" value="ECO:0007669"/>
    <property type="project" value="TreeGrafter"/>
</dbReference>
<feature type="domain" description="Helicase/UvrB N-terminal" evidence="1">
    <location>
        <begin position="1"/>
        <end position="125"/>
    </location>
</feature>
<name>A0A3L5TV15_MYTGA</name>
<dbReference type="SMR" id="A0A3L5TV15"/>
<dbReference type="GO" id="GO:0005524">
    <property type="term" value="F:ATP binding"/>
    <property type="evidence" value="ECO:0007669"/>
    <property type="project" value="InterPro"/>
</dbReference>
<dbReference type="SUPFAM" id="SSF52540">
    <property type="entry name" value="P-loop containing nucleoside triphosphate hydrolases"/>
    <property type="match status" value="1"/>
</dbReference>
<accession>A0A3L5TV15</accession>
<dbReference type="GO" id="GO:0003677">
    <property type="term" value="F:DNA binding"/>
    <property type="evidence" value="ECO:0007669"/>
    <property type="project" value="InterPro"/>
</dbReference>
<dbReference type="GO" id="GO:0140374">
    <property type="term" value="P:antiviral innate immune response"/>
    <property type="evidence" value="ECO:0007669"/>
    <property type="project" value="TreeGrafter"/>
</dbReference>
<comment type="caution">
    <text evidence="2">The sequence shown here is derived from an EMBL/GenBank/DDBJ whole genome shotgun (WGS) entry which is preliminary data.</text>
</comment>
<dbReference type="GO" id="GO:0008270">
    <property type="term" value="F:zinc ion binding"/>
    <property type="evidence" value="ECO:0007669"/>
    <property type="project" value="TreeGrafter"/>
</dbReference>
<dbReference type="Pfam" id="PF04851">
    <property type="entry name" value="ResIII"/>
    <property type="match status" value="1"/>
</dbReference>
<protein>
    <recommendedName>
        <fullName evidence="1">Helicase/UvrB N-terminal domain-containing protein</fullName>
    </recommendedName>
</protein>
<dbReference type="Gene3D" id="3.40.50.300">
    <property type="entry name" value="P-loop containing nucleotide triphosphate hydrolases"/>
    <property type="match status" value="2"/>
</dbReference>
<dbReference type="GO" id="GO:0002753">
    <property type="term" value="P:cytoplasmic pattern recognition receptor signaling pathway"/>
    <property type="evidence" value="ECO:0007669"/>
    <property type="project" value="TreeGrafter"/>
</dbReference>
<evidence type="ECO:0000313" key="2">
    <source>
        <dbReference type="EMBL" id="OPL33770.1"/>
    </source>
</evidence>
<dbReference type="GO" id="GO:0016787">
    <property type="term" value="F:hydrolase activity"/>
    <property type="evidence" value="ECO:0007669"/>
    <property type="project" value="InterPro"/>
</dbReference>
<organism evidence="2 3">
    <name type="scientific">Mytilus galloprovincialis</name>
    <name type="common">Mediterranean mussel</name>
    <dbReference type="NCBI Taxonomy" id="29158"/>
    <lineage>
        <taxon>Eukaryota</taxon>
        <taxon>Metazoa</taxon>
        <taxon>Spiralia</taxon>
        <taxon>Lophotrochozoa</taxon>
        <taxon>Mollusca</taxon>
        <taxon>Bivalvia</taxon>
        <taxon>Autobranchia</taxon>
        <taxon>Pteriomorphia</taxon>
        <taxon>Mytilida</taxon>
        <taxon>Mytiloidea</taxon>
        <taxon>Mytilidae</taxon>
        <taxon>Mytilinae</taxon>
        <taxon>Mytilus</taxon>
    </lineage>
</organism>
<dbReference type="GO" id="GO:0003725">
    <property type="term" value="F:double-stranded RNA binding"/>
    <property type="evidence" value="ECO:0007669"/>
    <property type="project" value="TreeGrafter"/>
</dbReference>
<dbReference type="InterPro" id="IPR006935">
    <property type="entry name" value="Helicase/UvrB_N"/>
</dbReference>
<dbReference type="EMBL" id="KV581582">
    <property type="protein sequence ID" value="OPL33770.1"/>
    <property type="molecule type" value="Genomic_DNA"/>
</dbReference>
<sequence>KVVFINKTNVSLGQKYKRACEVFTSLHSQGKIKIWNADEDHSENFETEITKARLIFLTPKSLCNHLIDTAPTKMSIDIFTLIVLGECHHTHDKSVYNELMSYYRIAKYREKAHRLPQILGLTSLPDTNKAKDLSSAKDYLMKVMAHLDVTTLSVVQQHREELLQYTSIPEKTSIAPPITGKSDTLKDTILWAMDYVENELKSPIDISLVWAIFTLDSNSGIEKTFFKI</sequence>
<feature type="non-terminal residue" evidence="2">
    <location>
        <position position="228"/>
    </location>
</feature>
<dbReference type="PANTHER" id="PTHR14074">
    <property type="entry name" value="HELICASE WITH DEATH DOMAIN-RELATED"/>
    <property type="match status" value="1"/>
</dbReference>
<dbReference type="Proteomes" id="UP000266721">
    <property type="component" value="Unassembled WGS sequence"/>
</dbReference>
<dbReference type="AlphaFoldDB" id="A0A3L5TV15"/>
<feature type="non-terminal residue" evidence="2">
    <location>
        <position position="1"/>
    </location>
</feature>
<keyword evidence="3" id="KW-1185">Reference proteome</keyword>
<dbReference type="GO" id="GO:0005737">
    <property type="term" value="C:cytoplasm"/>
    <property type="evidence" value="ECO:0007669"/>
    <property type="project" value="TreeGrafter"/>
</dbReference>